<sequence length="223" mass="24644">MNNAMFDLKHSTLSHDNKRTFQDAFEDLLSETPKLEGDAPVPIQTIVNNIADTSNLDSNSQKMDPSPRSLIPVALLDLVEEERQEWSSERHRQKRKKMEDGHVGQLKHDMLSIPLRPKNSFVAAKPVAAPQLLAGTGTAGLPIRARMTLGDHPLPLLEDLAPLAVSTLSPERTISSLTSAPEVEHFDQDIEIAAPQSVREKYTLKEKANKQAAGDGWTSRTEV</sequence>
<comment type="caution">
    <text evidence="1">The sequence shown here is derived from an EMBL/GenBank/DDBJ whole genome shotgun (WGS) entry which is preliminary data.</text>
</comment>
<organism evidence="1 2">
    <name type="scientific">Penicillium frequentans</name>
    <dbReference type="NCBI Taxonomy" id="3151616"/>
    <lineage>
        <taxon>Eukaryota</taxon>
        <taxon>Fungi</taxon>
        <taxon>Dikarya</taxon>
        <taxon>Ascomycota</taxon>
        <taxon>Pezizomycotina</taxon>
        <taxon>Eurotiomycetes</taxon>
        <taxon>Eurotiomycetidae</taxon>
        <taxon>Eurotiales</taxon>
        <taxon>Aspergillaceae</taxon>
        <taxon>Penicillium</taxon>
    </lineage>
</organism>
<gene>
    <name evidence="1" type="ORF">N7494_010486</name>
</gene>
<protein>
    <submittedName>
        <fullName evidence="1">Uncharacterized protein</fullName>
    </submittedName>
</protein>
<name>A0AAD6G8B1_9EURO</name>
<dbReference type="Proteomes" id="UP001220324">
    <property type="component" value="Unassembled WGS sequence"/>
</dbReference>
<dbReference type="AlphaFoldDB" id="A0AAD6G8B1"/>
<accession>A0AAD6G8B1</accession>
<reference evidence="1 2" key="1">
    <citation type="journal article" date="2023" name="IMA Fungus">
        <title>Comparative genomic study of the Penicillium genus elucidates a diverse pangenome and 15 lateral gene transfer events.</title>
        <authorList>
            <person name="Petersen C."/>
            <person name="Sorensen T."/>
            <person name="Nielsen M.R."/>
            <person name="Sondergaard T.E."/>
            <person name="Sorensen J.L."/>
            <person name="Fitzpatrick D.A."/>
            <person name="Frisvad J.C."/>
            <person name="Nielsen K.L."/>
        </authorList>
    </citation>
    <scope>NUCLEOTIDE SEQUENCE [LARGE SCALE GENOMIC DNA]</scope>
    <source>
        <strain evidence="1 2">IBT 35679</strain>
    </source>
</reference>
<proteinExistence type="predicted"/>
<evidence type="ECO:0000313" key="2">
    <source>
        <dbReference type="Proteomes" id="UP001220324"/>
    </source>
</evidence>
<evidence type="ECO:0000313" key="1">
    <source>
        <dbReference type="EMBL" id="KAJ5523836.1"/>
    </source>
</evidence>
<dbReference type="EMBL" id="JAQIZZ010000008">
    <property type="protein sequence ID" value="KAJ5523836.1"/>
    <property type="molecule type" value="Genomic_DNA"/>
</dbReference>
<keyword evidence="2" id="KW-1185">Reference proteome</keyword>